<name>A0A2S7SQS9_9BACT</name>
<dbReference type="AlphaFoldDB" id="A0A2S7SQS9"/>
<protein>
    <submittedName>
        <fullName evidence="1">Uncharacterized protein</fullName>
    </submittedName>
</protein>
<gene>
    <name evidence="1" type="ORF">CJD36_021385</name>
</gene>
<dbReference type="OrthoDB" id="1376147at2"/>
<evidence type="ECO:0000313" key="2">
    <source>
        <dbReference type="Proteomes" id="UP000239872"/>
    </source>
</evidence>
<dbReference type="EMBL" id="PPSL01000009">
    <property type="protein sequence ID" value="PQJ08965.1"/>
    <property type="molecule type" value="Genomic_DNA"/>
</dbReference>
<proteinExistence type="predicted"/>
<evidence type="ECO:0000313" key="1">
    <source>
        <dbReference type="EMBL" id="PQJ08965.1"/>
    </source>
</evidence>
<organism evidence="1 2">
    <name type="scientific">Flavipsychrobacter stenotrophus</name>
    <dbReference type="NCBI Taxonomy" id="2077091"/>
    <lineage>
        <taxon>Bacteria</taxon>
        <taxon>Pseudomonadati</taxon>
        <taxon>Bacteroidota</taxon>
        <taxon>Chitinophagia</taxon>
        <taxon>Chitinophagales</taxon>
        <taxon>Chitinophagaceae</taxon>
        <taxon>Flavipsychrobacter</taxon>
    </lineage>
</organism>
<dbReference type="Proteomes" id="UP000239872">
    <property type="component" value="Unassembled WGS sequence"/>
</dbReference>
<accession>A0A2S7SQS9</accession>
<dbReference type="RefSeq" id="WP_105041255.1">
    <property type="nucleotide sequence ID" value="NZ_PPSL01000009.1"/>
</dbReference>
<sequence>MEQKEAINYINLDNRFKDLNCIEPSTFCFLPENIEDAKSMDEFIYTDNALVLRKLFKANNLPEERLHDNISKTRQRRSADWYGPTLFIGYSLWTQNPNMVSIGLSVIANYVTDFFKGSFGEKKIKLEIVIETTPKKIYKKLTYEGDAQGLKNIEDLIKKMTK</sequence>
<reference evidence="1 2" key="1">
    <citation type="submission" date="2018-01" db="EMBL/GenBank/DDBJ databases">
        <title>A novel member of the phylum Bacteroidetes isolated from glacier ice.</title>
        <authorList>
            <person name="Liu Q."/>
            <person name="Xin Y.-H."/>
        </authorList>
    </citation>
    <scope>NUCLEOTIDE SEQUENCE [LARGE SCALE GENOMIC DNA]</scope>
    <source>
        <strain evidence="1 2">RB1R16</strain>
    </source>
</reference>
<keyword evidence="2" id="KW-1185">Reference proteome</keyword>
<comment type="caution">
    <text evidence="1">The sequence shown here is derived from an EMBL/GenBank/DDBJ whole genome shotgun (WGS) entry which is preliminary data.</text>
</comment>